<keyword evidence="3" id="KW-1185">Reference proteome</keyword>
<organism evidence="2 3">
    <name type="scientific">Protopolystoma xenopodis</name>
    <dbReference type="NCBI Taxonomy" id="117903"/>
    <lineage>
        <taxon>Eukaryota</taxon>
        <taxon>Metazoa</taxon>
        <taxon>Spiralia</taxon>
        <taxon>Lophotrochozoa</taxon>
        <taxon>Platyhelminthes</taxon>
        <taxon>Monogenea</taxon>
        <taxon>Polyopisthocotylea</taxon>
        <taxon>Polystomatidea</taxon>
        <taxon>Polystomatidae</taxon>
        <taxon>Protopolystoma</taxon>
    </lineage>
</organism>
<name>A0A3S5A5Z7_9PLAT</name>
<reference evidence="2" key="1">
    <citation type="submission" date="2018-11" db="EMBL/GenBank/DDBJ databases">
        <authorList>
            <consortium name="Pathogen Informatics"/>
        </authorList>
    </citation>
    <scope>NUCLEOTIDE SEQUENCE</scope>
</reference>
<proteinExistence type="predicted"/>
<protein>
    <submittedName>
        <fullName evidence="2">Uncharacterized protein</fullName>
    </submittedName>
</protein>
<accession>A0A3S5A5Z7</accession>
<dbReference type="EMBL" id="CAAALY010026301">
    <property type="protein sequence ID" value="VEL15885.1"/>
    <property type="molecule type" value="Genomic_DNA"/>
</dbReference>
<evidence type="ECO:0000256" key="1">
    <source>
        <dbReference type="SAM" id="MobiDB-lite"/>
    </source>
</evidence>
<feature type="region of interest" description="Disordered" evidence="1">
    <location>
        <begin position="37"/>
        <end position="57"/>
    </location>
</feature>
<gene>
    <name evidence="2" type="ORF">PXEA_LOCUS9325</name>
</gene>
<sequence length="57" mass="6297">MTRRKWTREFAGSPFLMPDSSNHSFSLNSVNSVDSEDSLNAKASLSLGVPPRQMPSQ</sequence>
<comment type="caution">
    <text evidence="2">The sequence shown here is derived from an EMBL/GenBank/DDBJ whole genome shotgun (WGS) entry which is preliminary data.</text>
</comment>
<evidence type="ECO:0000313" key="2">
    <source>
        <dbReference type="EMBL" id="VEL15885.1"/>
    </source>
</evidence>
<dbReference type="Proteomes" id="UP000784294">
    <property type="component" value="Unassembled WGS sequence"/>
</dbReference>
<evidence type="ECO:0000313" key="3">
    <source>
        <dbReference type="Proteomes" id="UP000784294"/>
    </source>
</evidence>
<dbReference type="AlphaFoldDB" id="A0A3S5A5Z7"/>